<evidence type="ECO:0000256" key="2">
    <source>
        <dbReference type="ARBA" id="ARBA00001970"/>
    </source>
</evidence>
<dbReference type="GO" id="GO:0046872">
    <property type="term" value="F:metal ion binding"/>
    <property type="evidence" value="ECO:0007669"/>
    <property type="project" value="UniProtKB-KW"/>
</dbReference>
<dbReference type="PRINTS" id="PR00363">
    <property type="entry name" value="CYTOCHROMEB5"/>
</dbReference>
<evidence type="ECO:0000313" key="21">
    <source>
        <dbReference type="Proteomes" id="UP000095038"/>
    </source>
</evidence>
<keyword evidence="5" id="KW-0349">Heme</keyword>
<dbReference type="Gene3D" id="3.20.20.70">
    <property type="entry name" value="Aldolase class I"/>
    <property type="match status" value="1"/>
</dbReference>
<keyword evidence="8" id="KW-0479">Metal-binding</keyword>
<feature type="compositionally biased region" description="Acidic residues" evidence="17">
    <location>
        <begin position="89"/>
        <end position="118"/>
    </location>
</feature>
<keyword evidence="7" id="KW-0288">FMN</keyword>
<comment type="similarity">
    <text evidence="14">In the N-terminal section; belongs to the cytochrome b5 family.</text>
</comment>
<accession>A0A1D2VE51</accession>
<dbReference type="PROSITE" id="PS51349">
    <property type="entry name" value="FMN_HYDROXY_ACID_DH_2"/>
    <property type="match status" value="1"/>
</dbReference>
<evidence type="ECO:0000259" key="19">
    <source>
        <dbReference type="PROSITE" id="PS51349"/>
    </source>
</evidence>
<sequence>MSKISSEELAKHTSEKDCWLAIHGKVYDMTTFLEEHPGGSKILLKYAGKDATKPFDQIHSTSIIDFFEDDDNTMGTFDAPPPSTKSASQDDEDDEDNEGDGDEEGDDEDEEDDDEDADGKEKSSDSSNTDKNVVIMRNNELKPTLDQIFSLNDFEYVARYSMPVPAWAYYSSGGDDEITYRENHLAYQRIFFKPRILINVLDINLSTTLLGSKTSAPFYISATALAKLGHPDGEKCLTRACGKENIIQMVSTMSSYSFEDIMNTSLPDQDLWFQLYVNSNRKICEKIIKKVEKLGYKSIFVTVDNAHPGNREKDKRNKSFVISNLSLQSTSQSSNTMIDPRLCWDDIKWIQSITKLPIVIKGVGTVEDAVKAIDYNVQGIVLSNHGGRELEFARPPIEVLAELNPILKQKNLKGKFDVYIDGGVRRGTDIIKALCLGAKAVGIGRSFLYALSTYGDDGVEKAIKILKDELLMNMRLLGVTSLDQLNDRYIDIKGLESRSFVGFDNFIERIYEPMALPKYKSKL</sequence>
<proteinExistence type="inferred from homology"/>
<evidence type="ECO:0000256" key="1">
    <source>
        <dbReference type="ARBA" id="ARBA00001917"/>
    </source>
</evidence>
<keyword evidence="9" id="KW-0560">Oxidoreductase</keyword>
<dbReference type="InterPro" id="IPR037396">
    <property type="entry name" value="FMN_HAD"/>
</dbReference>
<comment type="cofactor">
    <cofactor evidence="2">
        <name>heme b</name>
        <dbReference type="ChEBI" id="CHEBI:60344"/>
    </cofactor>
</comment>
<dbReference type="InterPro" id="IPR000262">
    <property type="entry name" value="FMN-dep_DH"/>
</dbReference>
<reference evidence="21" key="1">
    <citation type="submission" date="2016-05" db="EMBL/GenBank/DDBJ databases">
        <title>Comparative genomics of biotechnologically important yeasts.</title>
        <authorList>
            <consortium name="DOE Joint Genome Institute"/>
            <person name="Riley R."/>
            <person name="Haridas S."/>
            <person name="Wolfe K.H."/>
            <person name="Lopes M.R."/>
            <person name="Hittinger C.T."/>
            <person name="Goker M."/>
            <person name="Salamov A."/>
            <person name="Wisecaver J."/>
            <person name="Long T.M."/>
            <person name="Aerts A.L."/>
            <person name="Barry K."/>
            <person name="Choi C."/>
            <person name="Clum A."/>
            <person name="Coughlan A.Y."/>
            <person name="Deshpande S."/>
            <person name="Douglass A.P."/>
            <person name="Hanson S.J."/>
            <person name="Klenk H.-P."/>
            <person name="Labutti K."/>
            <person name="Lapidus A."/>
            <person name="Lindquist E."/>
            <person name="Lipzen A."/>
            <person name="Meier-Kolthoff J.P."/>
            <person name="Ohm R.A."/>
            <person name="Otillar R.P."/>
            <person name="Pangilinan J."/>
            <person name="Peng Y."/>
            <person name="Rokas A."/>
            <person name="Rosa C.A."/>
            <person name="Scheuner C."/>
            <person name="Sibirny A.A."/>
            <person name="Slot J.C."/>
            <person name="Stielow J.B."/>
            <person name="Sun H."/>
            <person name="Kurtzman C.P."/>
            <person name="Blackwell M."/>
            <person name="Grigoriev I.V."/>
            <person name="Jeffries T.W."/>
        </authorList>
    </citation>
    <scope>NUCLEOTIDE SEQUENCE [LARGE SCALE GENOMIC DNA]</scope>
    <source>
        <strain evidence="21">DSM 1968</strain>
    </source>
</reference>
<comment type="subcellular location">
    <subcellularLocation>
        <location evidence="3">Mitochondrion intermembrane space</location>
    </subcellularLocation>
</comment>
<evidence type="ECO:0000256" key="5">
    <source>
        <dbReference type="ARBA" id="ARBA00022617"/>
    </source>
</evidence>
<dbReference type="GeneID" id="30964352"/>
<dbReference type="InterPro" id="IPR013785">
    <property type="entry name" value="Aldolase_TIM"/>
</dbReference>
<evidence type="ECO:0000256" key="8">
    <source>
        <dbReference type="ARBA" id="ARBA00022723"/>
    </source>
</evidence>
<dbReference type="EC" id="1.1.2.3" evidence="15"/>
<dbReference type="OrthoDB" id="1925334at2759"/>
<keyword evidence="11" id="KW-0496">Mitochondrion</keyword>
<dbReference type="SUPFAM" id="SSF51395">
    <property type="entry name" value="FMN-linked oxidoreductases"/>
    <property type="match status" value="1"/>
</dbReference>
<name>A0A1D2VE51_9ASCO</name>
<keyword evidence="10" id="KW-0408">Iron</keyword>
<evidence type="ECO:0000256" key="16">
    <source>
        <dbReference type="ARBA" id="ARBA00068515"/>
    </source>
</evidence>
<dbReference type="InterPro" id="IPR036400">
    <property type="entry name" value="Cyt_B5-like_heme/steroid_sf"/>
</dbReference>
<feature type="domain" description="FMN hydroxy acid dehydrogenase" evidence="19">
    <location>
        <begin position="143"/>
        <end position="495"/>
    </location>
</feature>
<dbReference type="RefSeq" id="XP_020046213.1">
    <property type="nucleotide sequence ID" value="XM_020190716.1"/>
</dbReference>
<evidence type="ECO:0000256" key="17">
    <source>
        <dbReference type="SAM" id="MobiDB-lite"/>
    </source>
</evidence>
<evidence type="ECO:0000256" key="3">
    <source>
        <dbReference type="ARBA" id="ARBA00004569"/>
    </source>
</evidence>
<dbReference type="InterPro" id="IPR001199">
    <property type="entry name" value="Cyt_B5-like_heme/steroid-bd"/>
</dbReference>
<dbReference type="CDD" id="cd02922">
    <property type="entry name" value="FCB2_FMN"/>
    <property type="match status" value="1"/>
</dbReference>
<evidence type="ECO:0000256" key="9">
    <source>
        <dbReference type="ARBA" id="ARBA00023002"/>
    </source>
</evidence>
<keyword evidence="6" id="KW-0285">Flavoprotein</keyword>
<dbReference type="PANTHER" id="PTHR10578">
    <property type="entry name" value="S -2-HYDROXY-ACID OXIDASE-RELATED"/>
    <property type="match status" value="1"/>
</dbReference>
<dbReference type="PANTHER" id="PTHR10578:SF148">
    <property type="entry name" value="L-LACTATE DEHYDROGENASE (CYTOCHROME)"/>
    <property type="match status" value="1"/>
</dbReference>
<protein>
    <recommendedName>
        <fullName evidence="16">L-lactate dehydrogenase (cytochrome)</fullName>
        <ecNumber evidence="15">1.1.2.3</ecNumber>
    </recommendedName>
</protein>
<comment type="subunit">
    <text evidence="4">Homotetramer.</text>
</comment>
<comment type="cofactor">
    <cofactor evidence="1">
        <name>FMN</name>
        <dbReference type="ChEBI" id="CHEBI:58210"/>
    </cofactor>
</comment>
<comment type="similarity">
    <text evidence="13">In the C-terminal section; belongs to the FMN-dependent alpha-hydroxy acid dehydrogenase family.</text>
</comment>
<evidence type="ECO:0000259" key="18">
    <source>
        <dbReference type="PROSITE" id="PS50255"/>
    </source>
</evidence>
<dbReference type="AlphaFoldDB" id="A0A1D2VE51"/>
<evidence type="ECO:0000256" key="14">
    <source>
        <dbReference type="ARBA" id="ARBA00061589"/>
    </source>
</evidence>
<feature type="domain" description="Cytochrome b5 heme-binding" evidence="18">
    <location>
        <begin position="1"/>
        <end position="78"/>
    </location>
</feature>
<dbReference type="GO" id="GO:0006089">
    <property type="term" value="P:lactate metabolic process"/>
    <property type="evidence" value="ECO:0007669"/>
    <property type="project" value="TreeGrafter"/>
</dbReference>
<dbReference type="Pfam" id="PF01070">
    <property type="entry name" value="FMN_dh"/>
    <property type="match status" value="1"/>
</dbReference>
<dbReference type="GO" id="GO:0020037">
    <property type="term" value="F:heme binding"/>
    <property type="evidence" value="ECO:0007669"/>
    <property type="project" value="InterPro"/>
</dbReference>
<dbReference type="Pfam" id="PF00173">
    <property type="entry name" value="Cyt-b5"/>
    <property type="match status" value="1"/>
</dbReference>
<dbReference type="InterPro" id="IPR037458">
    <property type="entry name" value="L-MDH/L-LDH_FMN-bd"/>
</dbReference>
<dbReference type="EMBL" id="KV454484">
    <property type="protein sequence ID" value="ODV59906.1"/>
    <property type="molecule type" value="Genomic_DNA"/>
</dbReference>
<keyword evidence="21" id="KW-1185">Reference proteome</keyword>
<evidence type="ECO:0000256" key="11">
    <source>
        <dbReference type="ARBA" id="ARBA00023128"/>
    </source>
</evidence>
<organism evidence="20 21">
    <name type="scientific">Ascoidea rubescens DSM 1968</name>
    <dbReference type="NCBI Taxonomy" id="1344418"/>
    <lineage>
        <taxon>Eukaryota</taxon>
        <taxon>Fungi</taxon>
        <taxon>Dikarya</taxon>
        <taxon>Ascomycota</taxon>
        <taxon>Saccharomycotina</taxon>
        <taxon>Saccharomycetes</taxon>
        <taxon>Ascoideaceae</taxon>
        <taxon>Ascoidea</taxon>
    </lineage>
</organism>
<dbReference type="Gene3D" id="3.10.120.10">
    <property type="entry name" value="Cytochrome b5-like heme/steroid binding domain"/>
    <property type="match status" value="1"/>
</dbReference>
<dbReference type="GO" id="GO:0005758">
    <property type="term" value="C:mitochondrial intermembrane space"/>
    <property type="evidence" value="ECO:0007669"/>
    <property type="project" value="UniProtKB-SubCell"/>
</dbReference>
<dbReference type="PROSITE" id="PS00191">
    <property type="entry name" value="CYTOCHROME_B5_1"/>
    <property type="match status" value="1"/>
</dbReference>
<evidence type="ECO:0000256" key="15">
    <source>
        <dbReference type="ARBA" id="ARBA00066458"/>
    </source>
</evidence>
<comment type="catalytic activity">
    <reaction evidence="12">
        <text>(S)-lactate + 2 Fe(III)-[cytochrome c] = 2 Fe(II)-[cytochrome c] + pyruvate + 2 H(+)</text>
        <dbReference type="Rhea" id="RHEA:19909"/>
        <dbReference type="Rhea" id="RHEA-COMP:10350"/>
        <dbReference type="Rhea" id="RHEA-COMP:14399"/>
        <dbReference type="ChEBI" id="CHEBI:15361"/>
        <dbReference type="ChEBI" id="CHEBI:15378"/>
        <dbReference type="ChEBI" id="CHEBI:16651"/>
        <dbReference type="ChEBI" id="CHEBI:29033"/>
        <dbReference type="ChEBI" id="CHEBI:29034"/>
        <dbReference type="EC" id="1.1.2.3"/>
    </reaction>
    <physiologicalReaction direction="left-to-right" evidence="12">
        <dbReference type="Rhea" id="RHEA:19910"/>
    </physiologicalReaction>
</comment>
<dbReference type="FunFam" id="3.20.20.70:FF:000062">
    <property type="entry name" value="Cytochrome b2, mitochondrial, putative"/>
    <property type="match status" value="1"/>
</dbReference>
<dbReference type="SUPFAM" id="SSF55856">
    <property type="entry name" value="Cytochrome b5-like heme/steroid binding domain"/>
    <property type="match status" value="1"/>
</dbReference>
<dbReference type="PROSITE" id="PS50255">
    <property type="entry name" value="CYTOCHROME_B5_2"/>
    <property type="match status" value="1"/>
</dbReference>
<evidence type="ECO:0000256" key="6">
    <source>
        <dbReference type="ARBA" id="ARBA00022630"/>
    </source>
</evidence>
<evidence type="ECO:0000313" key="20">
    <source>
        <dbReference type="EMBL" id="ODV59906.1"/>
    </source>
</evidence>
<dbReference type="InterPro" id="IPR018506">
    <property type="entry name" value="Cyt_B5_heme-BS"/>
</dbReference>
<evidence type="ECO:0000256" key="10">
    <source>
        <dbReference type="ARBA" id="ARBA00023004"/>
    </source>
</evidence>
<dbReference type="GO" id="GO:0004460">
    <property type="term" value="F:L-lactate dehydrogenase (cytochrome) activity"/>
    <property type="evidence" value="ECO:0007669"/>
    <property type="project" value="UniProtKB-EC"/>
</dbReference>
<evidence type="ECO:0000256" key="12">
    <source>
        <dbReference type="ARBA" id="ARBA00052399"/>
    </source>
</evidence>
<dbReference type="SMART" id="SM01117">
    <property type="entry name" value="Cyt-b5"/>
    <property type="match status" value="1"/>
</dbReference>
<gene>
    <name evidence="20" type="ORF">ASCRUDRAFT_36853</name>
</gene>
<evidence type="ECO:0000256" key="13">
    <source>
        <dbReference type="ARBA" id="ARBA00061137"/>
    </source>
</evidence>
<feature type="region of interest" description="Disordered" evidence="17">
    <location>
        <begin position="71"/>
        <end position="133"/>
    </location>
</feature>
<dbReference type="InParanoid" id="A0A1D2VE51"/>
<dbReference type="STRING" id="1344418.A0A1D2VE51"/>
<dbReference type="Proteomes" id="UP000095038">
    <property type="component" value="Unassembled WGS sequence"/>
</dbReference>
<evidence type="ECO:0000256" key="7">
    <source>
        <dbReference type="ARBA" id="ARBA00022643"/>
    </source>
</evidence>
<evidence type="ECO:0000256" key="4">
    <source>
        <dbReference type="ARBA" id="ARBA00011881"/>
    </source>
</evidence>